<dbReference type="SUPFAM" id="SSF52540">
    <property type="entry name" value="P-loop containing nucleoside triphosphate hydrolases"/>
    <property type="match status" value="1"/>
</dbReference>
<dbReference type="EC" id="5.6.2.3" evidence="6"/>
<keyword evidence="11" id="KW-1185">Reference proteome</keyword>
<protein>
    <recommendedName>
        <fullName evidence="6">DNA 5'-3' helicase</fullName>
        <ecNumber evidence="6">5.6.2.3</ecNumber>
    </recommendedName>
</protein>
<evidence type="ECO:0000259" key="9">
    <source>
        <dbReference type="PROSITE" id="PS51193"/>
    </source>
</evidence>
<organism evidence="10 11">
    <name type="scientific">Serinibacter salmoneus</name>
    <dbReference type="NCBI Taxonomy" id="556530"/>
    <lineage>
        <taxon>Bacteria</taxon>
        <taxon>Bacillati</taxon>
        <taxon>Actinomycetota</taxon>
        <taxon>Actinomycetes</taxon>
        <taxon>Micrococcales</taxon>
        <taxon>Beutenbergiaceae</taxon>
        <taxon>Serinibacter</taxon>
    </lineage>
</organism>
<gene>
    <name evidence="10" type="ORF">ATL40_0926</name>
</gene>
<dbReference type="Gene3D" id="3.40.50.300">
    <property type="entry name" value="P-loop containing nucleotide triphosphate hydrolases"/>
    <property type="match status" value="2"/>
</dbReference>
<evidence type="ECO:0000256" key="5">
    <source>
        <dbReference type="ARBA" id="ARBA00038058"/>
    </source>
</evidence>
<dbReference type="SMART" id="SM00491">
    <property type="entry name" value="HELICc2"/>
    <property type="match status" value="1"/>
</dbReference>
<dbReference type="InterPro" id="IPR027417">
    <property type="entry name" value="P-loop_NTPase"/>
</dbReference>
<dbReference type="GO" id="GO:0016818">
    <property type="term" value="F:hydrolase activity, acting on acid anhydrides, in phosphorus-containing anhydrides"/>
    <property type="evidence" value="ECO:0007669"/>
    <property type="project" value="InterPro"/>
</dbReference>
<accession>A0A2A9CZ20</accession>
<dbReference type="InterPro" id="IPR014013">
    <property type="entry name" value="Helic_SF1/SF2_ATP-bd_DinG/Rad3"/>
</dbReference>
<dbReference type="PANTHER" id="PTHR11472:SF34">
    <property type="entry name" value="REGULATOR OF TELOMERE ELONGATION HELICASE 1"/>
    <property type="match status" value="1"/>
</dbReference>
<evidence type="ECO:0000256" key="8">
    <source>
        <dbReference type="SAM" id="MobiDB-lite"/>
    </source>
</evidence>
<dbReference type="SMART" id="SM00487">
    <property type="entry name" value="DEXDc"/>
    <property type="match status" value="1"/>
</dbReference>
<name>A0A2A9CZ20_9MICO</name>
<dbReference type="PROSITE" id="PS51193">
    <property type="entry name" value="HELICASE_ATP_BIND_2"/>
    <property type="match status" value="1"/>
</dbReference>
<dbReference type="GO" id="GO:0006139">
    <property type="term" value="P:nucleobase-containing compound metabolic process"/>
    <property type="evidence" value="ECO:0007669"/>
    <property type="project" value="InterPro"/>
</dbReference>
<evidence type="ECO:0000256" key="6">
    <source>
        <dbReference type="ARBA" id="ARBA00044969"/>
    </source>
</evidence>
<dbReference type="InterPro" id="IPR014001">
    <property type="entry name" value="Helicase_ATP-bd"/>
</dbReference>
<comment type="similarity">
    <text evidence="5">Belongs to the helicase family. DinG subfamily.</text>
</comment>
<dbReference type="EMBL" id="PDJD01000001">
    <property type="protein sequence ID" value="PFG19366.1"/>
    <property type="molecule type" value="Genomic_DNA"/>
</dbReference>
<dbReference type="RefSeq" id="WP_281254879.1">
    <property type="nucleotide sequence ID" value="NZ_PDJD01000001.1"/>
</dbReference>
<dbReference type="GO" id="GO:0005524">
    <property type="term" value="F:ATP binding"/>
    <property type="evidence" value="ECO:0007669"/>
    <property type="project" value="UniProtKB-KW"/>
</dbReference>
<comment type="catalytic activity">
    <reaction evidence="7">
        <text>ATP + H2O = ADP + phosphate + H(+)</text>
        <dbReference type="Rhea" id="RHEA:13065"/>
        <dbReference type="ChEBI" id="CHEBI:15377"/>
        <dbReference type="ChEBI" id="CHEBI:15378"/>
        <dbReference type="ChEBI" id="CHEBI:30616"/>
        <dbReference type="ChEBI" id="CHEBI:43474"/>
        <dbReference type="ChEBI" id="CHEBI:456216"/>
        <dbReference type="EC" id="5.6.2.3"/>
    </reaction>
</comment>
<reference evidence="10 11" key="1">
    <citation type="submission" date="2017-10" db="EMBL/GenBank/DDBJ databases">
        <title>Sequencing the genomes of 1000 actinobacteria strains.</title>
        <authorList>
            <person name="Klenk H.-P."/>
        </authorList>
    </citation>
    <scope>NUCLEOTIDE SEQUENCE [LARGE SCALE GENOMIC DNA]</scope>
    <source>
        <strain evidence="10 11">DSM 21801</strain>
    </source>
</reference>
<keyword evidence="3" id="KW-0378">Hydrolase</keyword>
<evidence type="ECO:0000256" key="1">
    <source>
        <dbReference type="ARBA" id="ARBA00001966"/>
    </source>
</evidence>
<evidence type="ECO:0000256" key="7">
    <source>
        <dbReference type="ARBA" id="ARBA00048954"/>
    </source>
</evidence>
<dbReference type="Pfam" id="PF13307">
    <property type="entry name" value="Helicase_C_2"/>
    <property type="match status" value="1"/>
</dbReference>
<dbReference type="Proteomes" id="UP000224915">
    <property type="component" value="Unassembled WGS sequence"/>
</dbReference>
<feature type="compositionally biased region" description="Basic and acidic residues" evidence="8">
    <location>
        <begin position="1"/>
        <end position="17"/>
    </location>
</feature>
<evidence type="ECO:0000256" key="2">
    <source>
        <dbReference type="ARBA" id="ARBA00022741"/>
    </source>
</evidence>
<dbReference type="Pfam" id="PF00270">
    <property type="entry name" value="DEAD"/>
    <property type="match status" value="1"/>
</dbReference>
<dbReference type="GO" id="GO:0003676">
    <property type="term" value="F:nucleic acid binding"/>
    <property type="evidence" value="ECO:0007669"/>
    <property type="project" value="InterPro"/>
</dbReference>
<dbReference type="InterPro" id="IPR006555">
    <property type="entry name" value="ATP-dep_Helicase_C"/>
</dbReference>
<evidence type="ECO:0000256" key="3">
    <source>
        <dbReference type="ARBA" id="ARBA00022801"/>
    </source>
</evidence>
<keyword evidence="4" id="KW-0067">ATP-binding</keyword>
<dbReference type="AlphaFoldDB" id="A0A2A9CZ20"/>
<comment type="cofactor">
    <cofactor evidence="1">
        <name>[4Fe-4S] cluster</name>
        <dbReference type="ChEBI" id="CHEBI:49883"/>
    </cofactor>
</comment>
<comment type="caution">
    <text evidence="10">The sequence shown here is derived from an EMBL/GenBank/DDBJ whole genome shotgun (WGS) entry which is preliminary data.</text>
</comment>
<dbReference type="PANTHER" id="PTHR11472">
    <property type="entry name" value="DNA REPAIR DEAD HELICASE RAD3/XP-D SUBFAMILY MEMBER"/>
    <property type="match status" value="1"/>
</dbReference>
<evidence type="ECO:0000313" key="10">
    <source>
        <dbReference type="EMBL" id="PFG19366.1"/>
    </source>
</evidence>
<sequence length="694" mass="73332">MTLEQDSARRDRPDTAEGRAGPGEPHGEGESPEAEGAEGASTEEREALRALDAVVAATGGQQRPGQRTMARAVARALDGERPLLVEAGTGTGKSFAYLAPALRHAVVHQERVVVSTATLALQRQVLAKDLPRVVDALAADLPREPQVALLKGWHNYVCRHKLAGGYPTEDDALFALERGAEHPGAEPGEGLGDQVVRVREWAETTETGDRDELVPGVTDRAWRQVSVPAMDCLGTRCPLLEECFPEAARRASREADVVVTNHAMLGIAASGSTGVLPEHDVLVVDEAHELVARSRAAATAELSAAAVERVARSARRGAGVVLEDLDAAAVALAQVMREVPPGRLKDGADEILLGVVTQLGAACREGLRATKPGEGAPPSGGLTAARSALTALVEVCDRLLSDSVATRRDVLWCTEREDGSRRLWIAPLEVAPLVAENLLADHHAVLTSATLRVGGEFTSFAHDIGLHQGQDYASLEVPAPFDYRKQAIRYIAGHLPPPASGISDAALAELTELLVAGGGGALGLFSSRRAAERAAEHVRATTDLEVLCQGEDVLPTLVSRFAADPAVSLFGTLSLWQGVDVPGPSNRLVIIDRIPFPRPDDPIIQALSEAATARGANDFMAVSATHAALLLAQGVGRLIRATSDRGVVAILDSRLARARYAPFLLRSLPDMWPTTDPALVRSALARLAGETTPV</sequence>
<dbReference type="InterPro" id="IPR011545">
    <property type="entry name" value="DEAD/DEAH_box_helicase_dom"/>
</dbReference>
<dbReference type="GO" id="GO:0043139">
    <property type="term" value="F:5'-3' DNA helicase activity"/>
    <property type="evidence" value="ECO:0007669"/>
    <property type="project" value="UniProtKB-EC"/>
</dbReference>
<evidence type="ECO:0000256" key="4">
    <source>
        <dbReference type="ARBA" id="ARBA00022840"/>
    </source>
</evidence>
<proteinExistence type="inferred from homology"/>
<feature type="domain" description="Helicase ATP-binding" evidence="9">
    <location>
        <begin position="52"/>
        <end position="363"/>
    </location>
</feature>
<keyword evidence="10" id="KW-0347">Helicase</keyword>
<dbReference type="InterPro" id="IPR045028">
    <property type="entry name" value="DinG/Rad3-like"/>
</dbReference>
<keyword evidence="2" id="KW-0547">Nucleotide-binding</keyword>
<evidence type="ECO:0000313" key="11">
    <source>
        <dbReference type="Proteomes" id="UP000224915"/>
    </source>
</evidence>
<feature type="region of interest" description="Disordered" evidence="8">
    <location>
        <begin position="1"/>
        <end position="44"/>
    </location>
</feature>